<accession>A0AAV8V8Q7</accession>
<evidence type="ECO:0000313" key="2">
    <source>
        <dbReference type="EMBL" id="KAJ8910574.1"/>
    </source>
</evidence>
<feature type="compositionally biased region" description="Basic residues" evidence="1">
    <location>
        <begin position="21"/>
        <end position="30"/>
    </location>
</feature>
<dbReference type="Pfam" id="PF16009">
    <property type="entry name" value="DUF4779"/>
    <property type="match status" value="1"/>
</dbReference>
<dbReference type="Proteomes" id="UP001159042">
    <property type="component" value="Unassembled WGS sequence"/>
</dbReference>
<evidence type="ECO:0000256" key="1">
    <source>
        <dbReference type="SAM" id="MobiDB-lite"/>
    </source>
</evidence>
<feature type="region of interest" description="Disordered" evidence="1">
    <location>
        <begin position="1"/>
        <end position="73"/>
    </location>
</feature>
<keyword evidence="3" id="KW-1185">Reference proteome</keyword>
<proteinExistence type="predicted"/>
<dbReference type="InterPro" id="IPR031959">
    <property type="entry name" value="DUF4779"/>
</dbReference>
<evidence type="ECO:0000313" key="3">
    <source>
        <dbReference type="Proteomes" id="UP001159042"/>
    </source>
</evidence>
<comment type="caution">
    <text evidence="2">The sequence shown here is derived from an EMBL/GenBank/DDBJ whole genome shotgun (WGS) entry which is preliminary data.</text>
</comment>
<name>A0AAV8V8Q7_9CUCU</name>
<reference evidence="2 3" key="1">
    <citation type="journal article" date="2023" name="Insect Mol. Biol.">
        <title>Genome sequencing provides insights into the evolution of gene families encoding plant cell wall-degrading enzymes in longhorned beetles.</title>
        <authorList>
            <person name="Shin N.R."/>
            <person name="Okamura Y."/>
            <person name="Kirsch R."/>
            <person name="Pauchet Y."/>
        </authorList>
    </citation>
    <scope>NUCLEOTIDE SEQUENCE [LARGE SCALE GENOMIC DNA]</scope>
    <source>
        <strain evidence="2">EAD_L_NR</strain>
    </source>
</reference>
<dbReference type="AlphaFoldDB" id="A0AAV8V8Q7"/>
<sequence>MNKEQFFQNGGGSIADVGNKISHKKGHHKSGFQNHYHKDEQGSNSSFFDDGADEGDQYVYNTQKGTYGNMGQGRHRTGNMNNMHYANEGAKRGLYDQANAYEKDRGNNQQYQRNNHYDGREHAGQQNLANDYGEAARYQEERYVDRPPYGYPHPPYSGAYHTPPVGKRRITIYEDPRYIEPSRPYRRPSRYADDYLELDVRPVARHYVGRRLPPPPLPPRGYY</sequence>
<gene>
    <name evidence="2" type="ORF">NQ315_011243</name>
</gene>
<protein>
    <submittedName>
        <fullName evidence="2">Uncharacterized protein</fullName>
    </submittedName>
</protein>
<organism evidence="2 3">
    <name type="scientific">Exocentrus adspersus</name>
    <dbReference type="NCBI Taxonomy" id="1586481"/>
    <lineage>
        <taxon>Eukaryota</taxon>
        <taxon>Metazoa</taxon>
        <taxon>Ecdysozoa</taxon>
        <taxon>Arthropoda</taxon>
        <taxon>Hexapoda</taxon>
        <taxon>Insecta</taxon>
        <taxon>Pterygota</taxon>
        <taxon>Neoptera</taxon>
        <taxon>Endopterygota</taxon>
        <taxon>Coleoptera</taxon>
        <taxon>Polyphaga</taxon>
        <taxon>Cucujiformia</taxon>
        <taxon>Chrysomeloidea</taxon>
        <taxon>Cerambycidae</taxon>
        <taxon>Lamiinae</taxon>
        <taxon>Acanthocinini</taxon>
        <taxon>Exocentrus</taxon>
    </lineage>
</organism>
<dbReference type="EMBL" id="JANEYG010000279">
    <property type="protein sequence ID" value="KAJ8910574.1"/>
    <property type="molecule type" value="Genomic_DNA"/>
</dbReference>